<evidence type="ECO:0000256" key="5">
    <source>
        <dbReference type="ARBA" id="ARBA00023136"/>
    </source>
</evidence>
<comment type="subcellular location">
    <subcellularLocation>
        <location evidence="1">Membrane</location>
        <topology evidence="1">Multi-pass membrane protein</topology>
    </subcellularLocation>
</comment>
<feature type="region of interest" description="Disordered" evidence="6">
    <location>
        <begin position="33"/>
        <end position="72"/>
    </location>
</feature>
<dbReference type="SUPFAM" id="SSF160240">
    <property type="entry name" value="Cation efflux protein cytoplasmic domain-like"/>
    <property type="match status" value="1"/>
</dbReference>
<reference evidence="9 10" key="1">
    <citation type="submission" date="2015-11" db="EMBL/GenBank/DDBJ databases">
        <title>The genome of Debaryomyces fabryi.</title>
        <authorList>
            <person name="Tafer H."/>
            <person name="Lopandic K."/>
        </authorList>
    </citation>
    <scope>NUCLEOTIDE SEQUENCE [LARGE SCALE GENOMIC DNA]</scope>
    <source>
        <strain evidence="9 10">CBS 789</strain>
    </source>
</reference>
<keyword evidence="4 7" id="KW-1133">Transmembrane helix</keyword>
<feature type="transmembrane region" description="Helical" evidence="7">
    <location>
        <begin position="318"/>
        <end position="341"/>
    </location>
</feature>
<feature type="transmembrane region" description="Helical" evidence="7">
    <location>
        <begin position="362"/>
        <end position="383"/>
    </location>
</feature>
<dbReference type="Pfam" id="PF01545">
    <property type="entry name" value="Cation_efflux"/>
    <property type="match status" value="1"/>
</dbReference>
<keyword evidence="2" id="KW-0813">Transport</keyword>
<name>A0A0V1PS66_9ASCO</name>
<dbReference type="AlphaFoldDB" id="A0A0V1PS66"/>
<dbReference type="InterPro" id="IPR050291">
    <property type="entry name" value="CDF_Transporter"/>
</dbReference>
<evidence type="ECO:0000256" key="2">
    <source>
        <dbReference type="ARBA" id="ARBA00022448"/>
    </source>
</evidence>
<feature type="domain" description="Cation efflux protein transmembrane" evidence="8">
    <location>
        <begin position="295"/>
        <end position="492"/>
    </location>
</feature>
<dbReference type="PANTHER" id="PTHR43840">
    <property type="entry name" value="MITOCHONDRIAL METAL TRANSPORTER 1-RELATED"/>
    <property type="match status" value="1"/>
</dbReference>
<dbReference type="RefSeq" id="XP_015465183.1">
    <property type="nucleotide sequence ID" value="XM_015613985.1"/>
</dbReference>
<dbReference type="InterPro" id="IPR036837">
    <property type="entry name" value="Cation_efflux_CTD_sf"/>
</dbReference>
<evidence type="ECO:0000256" key="3">
    <source>
        <dbReference type="ARBA" id="ARBA00022692"/>
    </source>
</evidence>
<dbReference type="Gene3D" id="1.20.1510.10">
    <property type="entry name" value="Cation efflux protein transmembrane domain"/>
    <property type="match status" value="1"/>
</dbReference>
<feature type="compositionally biased region" description="Polar residues" evidence="6">
    <location>
        <begin position="38"/>
        <end position="67"/>
    </location>
</feature>
<dbReference type="SUPFAM" id="SSF161111">
    <property type="entry name" value="Cation efflux protein transmembrane domain-like"/>
    <property type="match status" value="1"/>
</dbReference>
<feature type="transmembrane region" description="Helical" evidence="7">
    <location>
        <begin position="436"/>
        <end position="456"/>
    </location>
</feature>
<dbReference type="EMBL" id="LMYN01000176">
    <property type="protein sequence ID" value="KRZ99080.1"/>
    <property type="molecule type" value="Genomic_DNA"/>
</dbReference>
<keyword evidence="5 7" id="KW-0472">Membrane</keyword>
<evidence type="ECO:0000256" key="4">
    <source>
        <dbReference type="ARBA" id="ARBA00022989"/>
    </source>
</evidence>
<feature type="transmembrane region" description="Helical" evidence="7">
    <location>
        <begin position="291"/>
        <end position="312"/>
    </location>
</feature>
<dbReference type="GO" id="GO:0030003">
    <property type="term" value="P:intracellular monoatomic cation homeostasis"/>
    <property type="evidence" value="ECO:0007669"/>
    <property type="project" value="UniProtKB-ARBA"/>
</dbReference>
<proteinExistence type="predicted"/>
<keyword evidence="10" id="KW-1185">Reference proteome</keyword>
<dbReference type="Gene3D" id="3.30.70.1350">
    <property type="entry name" value="Cation efflux protein, cytoplasmic domain"/>
    <property type="match status" value="1"/>
</dbReference>
<evidence type="ECO:0000256" key="1">
    <source>
        <dbReference type="ARBA" id="ARBA00004141"/>
    </source>
</evidence>
<evidence type="ECO:0000256" key="7">
    <source>
        <dbReference type="SAM" id="Phobius"/>
    </source>
</evidence>
<sequence length="587" mass="66264">MSNSNFNYGPSEQDPLLPTLLIPITKPDSSYERASVSVPKSPSTSALFNKYSPNHSSNIRHGSQSAFNEPGDDKIGRSAGLTDTYRQGSVSHQVPPLFHRLLSGHYTVTNPNMGLEYSNMNSSNLNLNSSGILESSASIYSVPDLEEQQRRLNVLTGMRPLKLIGNYKTLTNWMDSWKPDVSKIRNRKVRKYYEDQNYLIERFQEIDNLLDYGRIHINMLSNYSHSEVRQNNKDNTDEVEDNQVGIKMNTNTTSYNSMISHRSRFNEVPGNVELEGAHFLGYNQEEMSQNVLVAIIVNFFVNFILLVGKIVVCALTNSISVVASLVDSILDFLSTFIIFIANKLSTTKTWRTQHAYPVGRSGLEPLGVLIFSVIIIISFFQVGQESFKRLFMSLPEDRNTAQIGQGAILIMSFTILCKIGCWVWCSKSKSSSVQALAQDAMTDIVFNFVSLIMPAAGHYLDVWWLDPLGAFLLSVYIIVSWSKTAFEHIENLTGAVASPLDYKVILYLSYRFAESIKQITSLKVYHVGDNLNVEIDLVFDNEEFNLSLKDVHDIAEALQYAIETLPMVERAFVHIDYMEGNFRGHLK</sequence>
<dbReference type="InterPro" id="IPR058533">
    <property type="entry name" value="Cation_efflux_TM"/>
</dbReference>
<gene>
    <name evidence="9" type="ORF">AC631_05156</name>
</gene>
<feature type="transmembrane region" description="Helical" evidence="7">
    <location>
        <begin position="403"/>
        <end position="424"/>
    </location>
</feature>
<dbReference type="PANTHER" id="PTHR43840:SF4">
    <property type="entry name" value="CDF DIVALENT METAL CATION TRANSPORTER (EUROFUNG)"/>
    <property type="match status" value="1"/>
</dbReference>
<organism evidence="9 10">
    <name type="scientific">Debaryomyces fabryi</name>
    <dbReference type="NCBI Taxonomy" id="58627"/>
    <lineage>
        <taxon>Eukaryota</taxon>
        <taxon>Fungi</taxon>
        <taxon>Dikarya</taxon>
        <taxon>Ascomycota</taxon>
        <taxon>Saccharomycotina</taxon>
        <taxon>Pichiomycetes</taxon>
        <taxon>Debaryomycetaceae</taxon>
        <taxon>Debaryomyces</taxon>
    </lineage>
</organism>
<evidence type="ECO:0000256" key="6">
    <source>
        <dbReference type="SAM" id="MobiDB-lite"/>
    </source>
</evidence>
<dbReference type="NCBIfam" id="TIGR01297">
    <property type="entry name" value="CDF"/>
    <property type="match status" value="1"/>
</dbReference>
<dbReference type="OrthoDB" id="78296at2759"/>
<dbReference type="GeneID" id="26842165"/>
<dbReference type="InterPro" id="IPR002524">
    <property type="entry name" value="Cation_efflux"/>
</dbReference>
<dbReference type="GO" id="GO:0008324">
    <property type="term" value="F:monoatomic cation transmembrane transporter activity"/>
    <property type="evidence" value="ECO:0007669"/>
    <property type="project" value="InterPro"/>
</dbReference>
<accession>A0A0V1PS66</accession>
<dbReference type="GO" id="GO:0098771">
    <property type="term" value="P:inorganic ion homeostasis"/>
    <property type="evidence" value="ECO:0007669"/>
    <property type="project" value="UniProtKB-ARBA"/>
</dbReference>
<dbReference type="GO" id="GO:0016020">
    <property type="term" value="C:membrane"/>
    <property type="evidence" value="ECO:0007669"/>
    <property type="project" value="UniProtKB-SubCell"/>
</dbReference>
<comment type="caution">
    <text evidence="9">The sequence shown here is derived from an EMBL/GenBank/DDBJ whole genome shotgun (WGS) entry which is preliminary data.</text>
</comment>
<evidence type="ECO:0000259" key="8">
    <source>
        <dbReference type="Pfam" id="PF01545"/>
    </source>
</evidence>
<dbReference type="FunFam" id="1.20.1510.10:FF:000005">
    <property type="entry name" value="Putative Cation diffusion facilitator 1"/>
    <property type="match status" value="1"/>
</dbReference>
<evidence type="ECO:0000313" key="9">
    <source>
        <dbReference type="EMBL" id="KRZ99080.1"/>
    </source>
</evidence>
<protein>
    <recommendedName>
        <fullName evidence="8">Cation efflux protein transmembrane domain-containing protein</fullName>
    </recommendedName>
</protein>
<evidence type="ECO:0000313" key="10">
    <source>
        <dbReference type="Proteomes" id="UP000054251"/>
    </source>
</evidence>
<dbReference type="Proteomes" id="UP000054251">
    <property type="component" value="Unassembled WGS sequence"/>
</dbReference>
<dbReference type="InterPro" id="IPR027469">
    <property type="entry name" value="Cation_efflux_TMD_sf"/>
</dbReference>
<keyword evidence="3 7" id="KW-0812">Transmembrane</keyword>